<evidence type="ECO:0000256" key="1">
    <source>
        <dbReference type="SAM" id="MobiDB-lite"/>
    </source>
</evidence>
<name>A0A7F5RMP3_AGRPL</name>
<dbReference type="PANTHER" id="PTHR10663:SF388">
    <property type="entry name" value="GOLGI-SPECIFIC BREFELDIN A-RESISTANCE GUANINE NUCLEOTIDE EXCHANGE FACTOR 1"/>
    <property type="match status" value="1"/>
</dbReference>
<dbReference type="GeneID" id="112906714"/>
<dbReference type="KEGG" id="apln:112906714"/>
<reference evidence="4" key="1">
    <citation type="submission" date="2025-08" db="UniProtKB">
        <authorList>
            <consortium name="RefSeq"/>
        </authorList>
    </citation>
    <scope>IDENTIFICATION</scope>
    <source>
        <tissue evidence="4">Entire body</tissue>
    </source>
</reference>
<evidence type="ECO:0000313" key="4">
    <source>
        <dbReference type="RefSeq" id="XP_025837201.1"/>
    </source>
</evidence>
<dbReference type="Proteomes" id="UP000192223">
    <property type="component" value="Unplaced"/>
</dbReference>
<dbReference type="OrthoDB" id="10258608at2759"/>
<feature type="region of interest" description="Disordered" evidence="1">
    <location>
        <begin position="219"/>
        <end position="242"/>
    </location>
</feature>
<keyword evidence="3" id="KW-1185">Reference proteome</keyword>
<proteinExistence type="predicted"/>
<accession>A0A7F5RMP3</accession>
<sequence length="631" mass="71743">MVLPGNGIFIVRGELSVLMTAMKRGVRWSSHSYQEGEMDNLVKSLQDLKVLLNKLEDLKTVDPVVFVNPFLDVIRSEDTSGPVTSLALMAINKIISYGILDSTHHNIALVVDNIADAVTHAKFVGTDQSSDGVVLMKIIQVLRTLTLSTEGVSLTNDSLCEIMLACFRICFETRLSELLRRTAELYLKDMVQLVFMRLPEFPEDLKPSNIKHLKMKAGVMESSRTKRKNKTKKISNTSAPTVDKNSDDLVNFTYTTKVDDNTNKNNIVDMQGSISQDDKIKEIEKETKGCEEMPNKEEERSASNLEVETIGVTNEEVEVNSSSVTLDTNLNQVNSIVIPTEQIQEKQDEEYVNYRGIRFTPQQEESFVLLPYGLACIREMFRFLISLCNPLDKQNTDTMIHLGLSLLTVAFEVGADNIGKYESLLVLVKNNLCRNLISLLHTERISIFAVNLQVSFLMFESLRIHLKFQLELYLTKLIEMITSDAIKVTYEHRELALDYIVQLWRIPGFVTELYVNYDCSMYCSNLFEDLTKLLAKNAFPTVSGVYHTHLLSLDTLLTVIENIENHCIEATKLKFERNNCLNHNEEVETLPSDILEITTSRQKISKNVPTKEELMAVKNIKKVNSFDYHIH</sequence>
<dbReference type="RefSeq" id="XP_025837201.1">
    <property type="nucleotide sequence ID" value="XM_025981416.1"/>
</dbReference>
<evidence type="ECO:0000259" key="2">
    <source>
        <dbReference type="Pfam" id="PF12783"/>
    </source>
</evidence>
<dbReference type="PANTHER" id="PTHR10663">
    <property type="entry name" value="GUANYL-NUCLEOTIDE EXCHANGE FACTOR"/>
    <property type="match status" value="1"/>
</dbReference>
<dbReference type="InParanoid" id="A0A7F5RMP3"/>
<gene>
    <name evidence="4" type="primary">LOC112906714</name>
</gene>
<evidence type="ECO:0000313" key="3">
    <source>
        <dbReference type="Proteomes" id="UP000192223"/>
    </source>
</evidence>
<protein>
    <submittedName>
        <fullName evidence="4">Golgi-specific brefeldin A-resistance guanine nucleotide exchange factor 1-like isoform X1</fullName>
    </submittedName>
</protein>
<organism evidence="3 4">
    <name type="scientific">Agrilus planipennis</name>
    <name type="common">Emerald ash borer</name>
    <name type="synonym">Agrilus marcopoli</name>
    <dbReference type="NCBI Taxonomy" id="224129"/>
    <lineage>
        <taxon>Eukaryota</taxon>
        <taxon>Metazoa</taxon>
        <taxon>Ecdysozoa</taxon>
        <taxon>Arthropoda</taxon>
        <taxon>Hexapoda</taxon>
        <taxon>Insecta</taxon>
        <taxon>Pterygota</taxon>
        <taxon>Neoptera</taxon>
        <taxon>Endopterygota</taxon>
        <taxon>Coleoptera</taxon>
        <taxon>Polyphaga</taxon>
        <taxon>Elateriformia</taxon>
        <taxon>Buprestoidea</taxon>
        <taxon>Buprestidae</taxon>
        <taxon>Agrilinae</taxon>
        <taxon>Agrilus</taxon>
    </lineage>
</organism>
<feature type="domain" description="Mon2/Sec7/BIG1-like HUS" evidence="2">
    <location>
        <begin position="375"/>
        <end position="526"/>
    </location>
</feature>
<dbReference type="Pfam" id="PF12783">
    <property type="entry name" value="Sec7-like_HUS"/>
    <property type="match status" value="1"/>
</dbReference>
<dbReference type="AlphaFoldDB" id="A0A7F5RMP3"/>
<dbReference type="InterPro" id="IPR032691">
    <property type="entry name" value="Mon2/Sec7/BIG1-like_HUS"/>
</dbReference>